<reference evidence="2 3" key="3">
    <citation type="journal article" date="2019" name="Int. J. Syst. Evol. Microbiol.">
        <title>Nitrosopumilus adriaticus sp. nov. and Nitrosopumilus piranensis sp. nov., two ammonia-oxidizing archaea from the Adriatic Sea and members of the class Nitrososphaeria.</title>
        <authorList>
            <person name="Bayer B."/>
            <person name="Vojvoda J."/>
            <person name="Reinthaler T."/>
            <person name="Reyes C."/>
            <person name="Pinto M."/>
            <person name="Herndl G.J."/>
        </authorList>
    </citation>
    <scope>NUCLEOTIDE SEQUENCE [LARGE SCALE GENOMIC DNA]</scope>
    <source>
        <strain evidence="2 3">D3C</strain>
    </source>
</reference>
<keyword evidence="3" id="KW-1185">Reference proteome</keyword>
<name>A0A0C5BY68_9ARCH</name>
<dbReference type="AlphaFoldDB" id="A0A0C5BY68"/>
<dbReference type="PATRIC" id="fig|1582439.9.peg.709"/>
<dbReference type="RefSeq" id="WP_148702841.1">
    <property type="nucleotide sequence ID" value="NZ_CP010868.1"/>
</dbReference>
<evidence type="ECO:0000313" key="2">
    <source>
        <dbReference type="EMBL" id="AJM91910.1"/>
    </source>
</evidence>
<evidence type="ECO:0000256" key="1">
    <source>
        <dbReference type="SAM" id="Phobius"/>
    </source>
</evidence>
<dbReference type="KEGG" id="nid:NPIRD3C_0696"/>
<keyword evidence="1" id="KW-1133">Transmembrane helix</keyword>
<protein>
    <submittedName>
        <fullName evidence="2">Uncharacterized protein</fullName>
    </submittedName>
</protein>
<evidence type="ECO:0000313" key="3">
    <source>
        <dbReference type="Proteomes" id="UP000032027"/>
    </source>
</evidence>
<keyword evidence="1" id="KW-0812">Transmembrane</keyword>
<sequence>MKRILYVVLPIFAFVLIFTNAFFGHLIFGLPYEQDINKYSIYVHLQEEWNSYPGNILFDITNVWSNSNSDQNVYSTDPSDITSLINYNSNQLQSQNGKSYVELKHEFSNCESSWKPMLYRLAIDSLRNKIEFVKGAQLNDDPYITILPNMGIEKQTASESYVQFIPICTSHESTSYEFSVSINDKNSWFDVYFVNSEKQLEHYLNSETFHYYSGDECSAQNYQSFSGECNNVGNNSGLLIIIPDNLEQSLTKVKVNLHEKL</sequence>
<dbReference type="EMBL" id="CP010868">
    <property type="protein sequence ID" value="AJM91910.1"/>
    <property type="molecule type" value="Genomic_DNA"/>
</dbReference>
<dbReference type="GeneID" id="41599860"/>
<reference evidence="2 3" key="2">
    <citation type="journal article" date="2016" name="ISME J.">
        <title>Physiological and genomic characterization of two novel marine thaumarchaeal strains indicates niche differentiation.</title>
        <authorList>
            <person name="Bayer B."/>
            <person name="Vojvoda J."/>
            <person name="Offre P."/>
            <person name="Alves R.J."/>
            <person name="Elisabeth N.H."/>
            <person name="Garcia J.A."/>
            <person name="Volland J.M."/>
            <person name="Srivastava A."/>
            <person name="Schleper C."/>
            <person name="Herndl G.J."/>
        </authorList>
    </citation>
    <scope>NUCLEOTIDE SEQUENCE [LARGE SCALE GENOMIC DNA]</scope>
    <source>
        <strain evidence="2 3">D3C</strain>
    </source>
</reference>
<dbReference type="HOGENOM" id="CLU_1076126_0_0_2"/>
<keyword evidence="1" id="KW-0472">Membrane</keyword>
<reference evidence="3" key="1">
    <citation type="submission" date="2015-02" db="EMBL/GenBank/DDBJ databases">
        <title>Characterization of two novel Thaumarchaeota isolated from the Northern Adriatic Sea.</title>
        <authorList>
            <person name="Bayer B."/>
            <person name="Vojvoda J."/>
            <person name="Offre P."/>
            <person name="Srivastava A."/>
            <person name="Elisabeth N."/>
            <person name="Garcia J.A.L."/>
            <person name="Schleper C."/>
            <person name="Herndl G.J."/>
        </authorList>
    </citation>
    <scope>NUCLEOTIDE SEQUENCE [LARGE SCALE GENOMIC DNA]</scope>
    <source>
        <strain evidence="3">D3C</strain>
    </source>
</reference>
<accession>A0A0C5BY68</accession>
<dbReference type="Proteomes" id="UP000032027">
    <property type="component" value="Chromosome"/>
</dbReference>
<dbReference type="OrthoDB" id="10789at2157"/>
<feature type="transmembrane region" description="Helical" evidence="1">
    <location>
        <begin position="7"/>
        <end position="28"/>
    </location>
</feature>
<organism evidence="2 3">
    <name type="scientific">Nitrosopumilus piranensis</name>
    <dbReference type="NCBI Taxonomy" id="1582439"/>
    <lineage>
        <taxon>Archaea</taxon>
        <taxon>Nitrososphaerota</taxon>
        <taxon>Nitrososphaeria</taxon>
        <taxon>Nitrosopumilales</taxon>
        <taxon>Nitrosopumilaceae</taxon>
        <taxon>Nitrosopumilus</taxon>
    </lineage>
</organism>
<proteinExistence type="predicted"/>
<gene>
    <name evidence="2" type="ORF">NPIRD3C_0696</name>
</gene>